<dbReference type="PANTHER" id="PTHR24071:SF0">
    <property type="entry name" value="GTP-BINDING NUCLEAR PROTEIN RAN"/>
    <property type="match status" value="1"/>
</dbReference>
<evidence type="ECO:0000256" key="1">
    <source>
        <dbReference type="ARBA" id="ARBA00004123"/>
    </source>
</evidence>
<organism evidence="8 9">
    <name type="scientific">Pseudoloma neurophilia</name>
    <dbReference type="NCBI Taxonomy" id="146866"/>
    <lineage>
        <taxon>Eukaryota</taxon>
        <taxon>Fungi</taxon>
        <taxon>Fungi incertae sedis</taxon>
        <taxon>Microsporidia</taxon>
        <taxon>Pseudoloma</taxon>
    </lineage>
</organism>
<evidence type="ECO:0000256" key="2">
    <source>
        <dbReference type="ARBA" id="ARBA00008028"/>
    </source>
</evidence>
<keyword evidence="5" id="KW-0653">Protein transport</keyword>
<proteinExistence type="inferred from homology"/>
<dbReference type="Pfam" id="PF00071">
    <property type="entry name" value="Ras"/>
    <property type="match status" value="1"/>
</dbReference>
<comment type="subcellular location">
    <subcellularLocation>
        <location evidence="1">Nucleus</location>
    </subcellularLocation>
</comment>
<dbReference type="GO" id="GO:0005525">
    <property type="term" value="F:GTP binding"/>
    <property type="evidence" value="ECO:0007669"/>
    <property type="project" value="UniProtKB-KW"/>
</dbReference>
<evidence type="ECO:0000256" key="5">
    <source>
        <dbReference type="ARBA" id="ARBA00022927"/>
    </source>
</evidence>
<reference evidence="8 9" key="1">
    <citation type="submission" date="2015-07" db="EMBL/GenBank/DDBJ databases">
        <title>The genome of Pseudoloma neurophilia, a relevant intracellular parasite of the zebrafish.</title>
        <authorList>
            <person name="Ndikumana S."/>
            <person name="Pelin A."/>
            <person name="Sanders J."/>
            <person name="Corradi N."/>
        </authorList>
    </citation>
    <scope>NUCLEOTIDE SEQUENCE [LARGE SCALE GENOMIC DNA]</scope>
    <source>
        <strain evidence="8 9">MK1</strain>
    </source>
</reference>
<dbReference type="GO" id="GO:0003924">
    <property type="term" value="F:GTPase activity"/>
    <property type="evidence" value="ECO:0007669"/>
    <property type="project" value="InterPro"/>
</dbReference>
<dbReference type="GO" id="GO:0000054">
    <property type="term" value="P:ribosomal subunit export from nucleus"/>
    <property type="evidence" value="ECO:0007669"/>
    <property type="project" value="TreeGrafter"/>
</dbReference>
<dbReference type="InterPro" id="IPR027417">
    <property type="entry name" value="P-loop_NTPase"/>
</dbReference>
<keyword evidence="3" id="KW-0813">Transport</keyword>
<dbReference type="PROSITE" id="PS51418">
    <property type="entry name" value="RAN"/>
    <property type="match status" value="1"/>
</dbReference>
<dbReference type="InterPro" id="IPR005225">
    <property type="entry name" value="Small_GTP-bd"/>
</dbReference>
<dbReference type="InterPro" id="IPR001806">
    <property type="entry name" value="Small_GTPase"/>
</dbReference>
<evidence type="ECO:0000256" key="6">
    <source>
        <dbReference type="ARBA" id="ARBA00023134"/>
    </source>
</evidence>
<dbReference type="OrthoDB" id="48625at2759"/>
<dbReference type="InterPro" id="IPR002041">
    <property type="entry name" value="Ran_GTPase"/>
</dbReference>
<comment type="similarity">
    <text evidence="2">Belongs to the small GTPase superfamily. Ran family.</text>
</comment>
<dbReference type="GO" id="GO:0005634">
    <property type="term" value="C:nucleus"/>
    <property type="evidence" value="ECO:0007669"/>
    <property type="project" value="UniProtKB-SubCell"/>
</dbReference>
<dbReference type="SMART" id="SM00173">
    <property type="entry name" value="RAS"/>
    <property type="match status" value="1"/>
</dbReference>
<keyword evidence="9" id="KW-1185">Reference proteome</keyword>
<keyword evidence="6" id="KW-0342">GTP-binding</keyword>
<protein>
    <submittedName>
        <fullName evidence="8">GTP-binding protein</fullName>
    </submittedName>
</protein>
<dbReference type="GO" id="GO:0006606">
    <property type="term" value="P:protein import into nucleus"/>
    <property type="evidence" value="ECO:0007669"/>
    <property type="project" value="TreeGrafter"/>
</dbReference>
<dbReference type="PANTHER" id="PTHR24071">
    <property type="entry name" value="RAN GTPASE"/>
    <property type="match status" value="1"/>
</dbReference>
<dbReference type="SUPFAM" id="SSF52540">
    <property type="entry name" value="P-loop containing nucleoside triphosphate hydrolases"/>
    <property type="match status" value="1"/>
</dbReference>
<dbReference type="Proteomes" id="UP000051530">
    <property type="component" value="Unassembled WGS sequence"/>
</dbReference>
<sequence>MVQFPQESRPFKLILIGDGGTGKTTYLKRIKDGSFRREYIATIGVDVSDVSFRTNFGQNINFQVWDTAGQEIYSQLNDVYYIGADAAIIMFDVTSRITFKNVSVWLKKLRLLTSNTATMRDIPVIICGNKIDLKDRKVPQALIKQKLNKNITQYVDISAKSNHNYEIPFLVAARKLTGLDNLQFAENINLQPPEATLDAETIYESQQVMEDVSKAQHMNLPDEL</sequence>
<evidence type="ECO:0000256" key="4">
    <source>
        <dbReference type="ARBA" id="ARBA00022741"/>
    </source>
</evidence>
<gene>
    <name evidence="8" type="ORF">M153_7327000924</name>
</gene>
<dbReference type="AlphaFoldDB" id="A0A0R0M037"/>
<dbReference type="SMART" id="SM00175">
    <property type="entry name" value="RAB"/>
    <property type="match status" value="1"/>
</dbReference>
<dbReference type="PROSITE" id="PS51419">
    <property type="entry name" value="RAB"/>
    <property type="match status" value="1"/>
</dbReference>
<dbReference type="GO" id="GO:0005737">
    <property type="term" value="C:cytoplasm"/>
    <property type="evidence" value="ECO:0007669"/>
    <property type="project" value="TreeGrafter"/>
</dbReference>
<name>A0A0R0M037_9MICR</name>
<evidence type="ECO:0000313" key="8">
    <source>
        <dbReference type="EMBL" id="KRH92337.1"/>
    </source>
</evidence>
<dbReference type="NCBIfam" id="TIGR00231">
    <property type="entry name" value="small_GTP"/>
    <property type="match status" value="1"/>
</dbReference>
<evidence type="ECO:0000313" key="9">
    <source>
        <dbReference type="Proteomes" id="UP000051530"/>
    </source>
</evidence>
<dbReference type="SMART" id="SM00174">
    <property type="entry name" value="RHO"/>
    <property type="match status" value="1"/>
</dbReference>
<evidence type="ECO:0000256" key="3">
    <source>
        <dbReference type="ARBA" id="ARBA00022448"/>
    </source>
</evidence>
<dbReference type="PROSITE" id="PS51421">
    <property type="entry name" value="RAS"/>
    <property type="match status" value="1"/>
</dbReference>
<dbReference type="FunFam" id="3.40.50.300:FF:001447">
    <property type="entry name" value="Ras-related protein Rab-1B"/>
    <property type="match status" value="1"/>
</dbReference>
<keyword evidence="4" id="KW-0547">Nucleotide-binding</keyword>
<evidence type="ECO:0000256" key="7">
    <source>
        <dbReference type="ARBA" id="ARBA00023242"/>
    </source>
</evidence>
<keyword evidence="7" id="KW-0539">Nucleus</keyword>
<dbReference type="PRINTS" id="PR00449">
    <property type="entry name" value="RASTRNSFRMNG"/>
</dbReference>
<dbReference type="EMBL" id="LGUB01001006">
    <property type="protein sequence ID" value="KRH92337.1"/>
    <property type="molecule type" value="Genomic_DNA"/>
</dbReference>
<dbReference type="SMART" id="SM00176">
    <property type="entry name" value="RAN"/>
    <property type="match status" value="1"/>
</dbReference>
<accession>A0A0R0M037</accession>
<comment type="caution">
    <text evidence="8">The sequence shown here is derived from an EMBL/GenBank/DDBJ whole genome shotgun (WGS) entry which is preliminary data.</text>
</comment>
<dbReference type="Gene3D" id="3.40.50.300">
    <property type="entry name" value="P-loop containing nucleotide triphosphate hydrolases"/>
    <property type="match status" value="1"/>
</dbReference>
<dbReference type="VEuPathDB" id="MicrosporidiaDB:M153_7327000924"/>